<dbReference type="EMBL" id="JBHLXJ010000009">
    <property type="protein sequence ID" value="MFC0349980.1"/>
    <property type="molecule type" value="Genomic_DNA"/>
</dbReference>
<dbReference type="RefSeq" id="WP_390211831.1">
    <property type="nucleotide sequence ID" value="NZ_JBHLXJ010000009.1"/>
</dbReference>
<evidence type="ECO:0000313" key="2">
    <source>
        <dbReference type="EMBL" id="MFC0349980.1"/>
    </source>
</evidence>
<accession>A0ABV6IEQ9</accession>
<name>A0ABV6IEQ9_9BURK</name>
<comment type="caution">
    <text evidence="2">The sequence shown here is derived from an EMBL/GenBank/DDBJ whole genome shotgun (WGS) entry which is preliminary data.</text>
</comment>
<evidence type="ECO:0000313" key="3">
    <source>
        <dbReference type="Proteomes" id="UP001589844"/>
    </source>
</evidence>
<sequence length="259" mass="28784">MKIVSFFLISSALIFANNVAQAGAISPLKFCFEDTPQAPWTLPDGSGLNLELLKRVEQRLGEKFEIVAKPWKRCLEEVRTGVQDGLIGSALAPERQKFSVFPSRADGSIDPNAALNDDQAMVYIRTGSNANWNGKELYNVRQAIIVQRAYLVGKLLQDLGFQIKEIRSIHEALDALIKGGAELAILQGAEAASLVRYDSNIKDKVIIASTPFISLPMYLPINHKTYAKEPHRIQAIWNAIREIRASPDYRKLVDAARLP</sequence>
<dbReference type="Gene3D" id="3.40.190.10">
    <property type="entry name" value="Periplasmic binding protein-like II"/>
    <property type="match status" value="2"/>
</dbReference>
<dbReference type="PANTHER" id="PTHR35936:SF25">
    <property type="entry name" value="ABC TRANSPORTER SUBSTRATE-BINDING PROTEIN"/>
    <property type="match status" value="1"/>
</dbReference>
<dbReference type="SUPFAM" id="SSF53850">
    <property type="entry name" value="Periplasmic binding protein-like II"/>
    <property type="match status" value="1"/>
</dbReference>
<organism evidence="2 3">
    <name type="scientific">Undibacterium danionis</name>
    <dbReference type="NCBI Taxonomy" id="1812100"/>
    <lineage>
        <taxon>Bacteria</taxon>
        <taxon>Pseudomonadati</taxon>
        <taxon>Pseudomonadota</taxon>
        <taxon>Betaproteobacteria</taxon>
        <taxon>Burkholderiales</taxon>
        <taxon>Oxalobacteraceae</taxon>
        <taxon>Undibacterium</taxon>
    </lineage>
</organism>
<gene>
    <name evidence="2" type="ORF">ACFFJH_09185</name>
</gene>
<dbReference type="PANTHER" id="PTHR35936">
    <property type="entry name" value="MEMBRANE-BOUND LYTIC MUREIN TRANSGLYCOSYLASE F"/>
    <property type="match status" value="1"/>
</dbReference>
<keyword evidence="3" id="KW-1185">Reference proteome</keyword>
<reference evidence="2 3" key="1">
    <citation type="submission" date="2024-09" db="EMBL/GenBank/DDBJ databases">
        <authorList>
            <person name="Sun Q."/>
            <person name="Mori K."/>
        </authorList>
    </citation>
    <scope>NUCLEOTIDE SEQUENCE [LARGE SCALE GENOMIC DNA]</scope>
    <source>
        <strain evidence="2 3">CCM 8677</strain>
    </source>
</reference>
<keyword evidence="1" id="KW-0732">Signal</keyword>
<evidence type="ECO:0000256" key="1">
    <source>
        <dbReference type="SAM" id="SignalP"/>
    </source>
</evidence>
<proteinExistence type="predicted"/>
<protein>
    <submittedName>
        <fullName evidence="2">Substrate-binding periplasmic protein</fullName>
    </submittedName>
</protein>
<feature type="signal peptide" evidence="1">
    <location>
        <begin position="1"/>
        <end position="22"/>
    </location>
</feature>
<feature type="chain" id="PRO_5046083925" evidence="1">
    <location>
        <begin position="23"/>
        <end position="259"/>
    </location>
</feature>
<dbReference type="Proteomes" id="UP001589844">
    <property type="component" value="Unassembled WGS sequence"/>
</dbReference>